<comment type="function">
    <text evidence="5">Flagellin is the subunit protein which polymerizes to form the filaments of archaeal flagella.</text>
</comment>
<organism evidence="7 10">
    <name type="scientific">Halanaeroarchaeum sulfurireducens</name>
    <dbReference type="NCBI Taxonomy" id="1604004"/>
    <lineage>
        <taxon>Archaea</taxon>
        <taxon>Methanobacteriati</taxon>
        <taxon>Methanobacteriota</taxon>
        <taxon>Stenosarchaea group</taxon>
        <taxon>Halobacteria</taxon>
        <taxon>Halobacteriales</taxon>
        <taxon>Halobacteriaceae</taxon>
        <taxon>Halanaeroarchaeum</taxon>
    </lineage>
</organism>
<evidence type="ECO:0000256" key="6">
    <source>
        <dbReference type="SAM" id="Phobius"/>
    </source>
</evidence>
<dbReference type="NCBIfam" id="TIGR02537">
    <property type="entry name" value="arch_flag_Nterm"/>
    <property type="match status" value="1"/>
</dbReference>
<protein>
    <recommendedName>
        <fullName evidence="5">Flagellin</fullName>
    </recommendedName>
</protein>
<dbReference type="EMBL" id="CP011564">
    <property type="protein sequence ID" value="ALG82234.1"/>
    <property type="molecule type" value="Genomic_DNA"/>
</dbReference>
<comment type="similarity">
    <text evidence="2 5">Belongs to the archaeal flagellin family.</text>
</comment>
<reference evidence="7 10" key="1">
    <citation type="journal article" date="2015" name="ISME J.">
        <title>Elemental sulfur and acetate can support life of a novel strictly anaerobic haloarchaeon.</title>
        <authorList>
            <person name="Sorokin D.Y."/>
            <person name="Kublanov I.V."/>
            <person name="Gavrilov S.N."/>
            <person name="Rojo D."/>
            <person name="Roman P."/>
            <person name="Golyshin P.N."/>
            <person name="Slepak V.Z."/>
            <person name="Smedile F."/>
            <person name="Ferrer M."/>
            <person name="Messina E."/>
            <person name="La Cono V."/>
            <person name="Yakimov M.M."/>
        </authorList>
    </citation>
    <scope>NUCLEOTIDE SEQUENCE [LARGE SCALE GENOMIC DNA]</scope>
    <source>
        <strain evidence="7 10">HSR2</strain>
    </source>
</reference>
<dbReference type="STRING" id="1604004.HLASA_1341"/>
<evidence type="ECO:0000313" key="8">
    <source>
        <dbReference type="EMBL" id="ALG82234.1"/>
    </source>
</evidence>
<keyword evidence="10" id="KW-1185">Reference proteome</keyword>
<evidence type="ECO:0000256" key="1">
    <source>
        <dbReference type="ARBA" id="ARBA00004618"/>
    </source>
</evidence>
<dbReference type="InterPro" id="IPR013373">
    <property type="entry name" value="Flagellin/pilin_N_arc"/>
</dbReference>
<keyword evidence="7" id="KW-0969">Cilium</keyword>
<evidence type="ECO:0000256" key="5">
    <source>
        <dbReference type="RuleBase" id="RU361282"/>
    </source>
</evidence>
<dbReference type="Proteomes" id="UP000060390">
    <property type="component" value="Chromosome"/>
</dbReference>
<evidence type="ECO:0000313" key="9">
    <source>
        <dbReference type="Proteomes" id="UP000060390"/>
    </source>
</evidence>
<reference evidence="9" key="2">
    <citation type="submission" date="2015-05" db="EMBL/GenBank/DDBJ databases">
        <title>Complete genome sequence of Halanaeroarchaeum sulfurireducens type strain M27-SA2, a sulfate-reducer haloarchaeon from marine anoxic lake Medee.</title>
        <authorList>
            <person name="Messina E."/>
            <person name="Kublanov I.V."/>
            <person name="Toshchakov S."/>
            <person name="Arcadi E."/>
            <person name="La Spada G."/>
            <person name="La Cono V."/>
            <person name="Yakimov M.M."/>
        </authorList>
    </citation>
    <scope>NUCLEOTIDE SEQUENCE [LARGE SCALE GENOMIC DNA]</scope>
    <source>
        <strain evidence="9">M27-SA2</strain>
    </source>
</reference>
<dbReference type="KEGG" id="hsu:HLASF_1354"/>
<keyword evidence="6" id="KW-0472">Membrane</keyword>
<reference evidence="8 9" key="3">
    <citation type="journal article" date="2016" name="Stand. Genomic Sci.">
        <title>Complete genome sequence of 'Halanaeroarchaeum sulfurireducens' M27-SA2, a sulfur-reducing and acetate-oxidizing haloarchaeon from the deep-sea hypersaline anoxic lake Medee.</title>
        <authorList>
            <person name="Messina E."/>
            <person name="Sorokin D.Y."/>
            <person name="Kublanov I.V."/>
            <person name="Toshchakov S."/>
            <person name="Lopatina A."/>
            <person name="Arcadi E."/>
            <person name="Smedile F."/>
            <person name="La Spada G."/>
            <person name="La Cono V."/>
            <person name="Yakimov M.M."/>
        </authorList>
    </citation>
    <scope>NUCLEOTIDE SEQUENCE [LARGE SCALE GENOMIC DNA]</scope>
    <source>
        <strain evidence="8 9">M27-SA2</strain>
    </source>
</reference>
<dbReference type="PATRIC" id="fig|1604004.4.peg.1421"/>
<evidence type="ECO:0000256" key="3">
    <source>
        <dbReference type="ARBA" id="ARBA00022440"/>
    </source>
</evidence>
<dbReference type="InterPro" id="IPR002774">
    <property type="entry name" value="Flagellin_arc-type"/>
</dbReference>
<keyword evidence="7" id="KW-0966">Cell projection</keyword>
<dbReference type="HOGENOM" id="CLU_051124_1_0_2"/>
<evidence type="ECO:0000313" key="10">
    <source>
        <dbReference type="Proteomes" id="UP000069906"/>
    </source>
</evidence>
<dbReference type="EMBL" id="CP008874">
    <property type="protein sequence ID" value="AKH97840.1"/>
    <property type="molecule type" value="Genomic_DNA"/>
</dbReference>
<dbReference type="PANTHER" id="PTHR35903">
    <property type="entry name" value="FLAGELLIN B1"/>
    <property type="match status" value="1"/>
</dbReference>
<accession>A0A0F7PCC3</accession>
<dbReference type="GeneID" id="26010685"/>
<evidence type="ECO:0000256" key="2">
    <source>
        <dbReference type="ARBA" id="ARBA00010256"/>
    </source>
</evidence>
<evidence type="ECO:0000313" key="7">
    <source>
        <dbReference type="EMBL" id="AKH97840.1"/>
    </source>
</evidence>
<dbReference type="RefSeq" id="WP_050048553.1">
    <property type="nucleotide sequence ID" value="NZ_CP008874.1"/>
</dbReference>
<dbReference type="Proteomes" id="UP000069906">
    <property type="component" value="Chromosome"/>
</dbReference>
<dbReference type="PANTHER" id="PTHR35903:SF1">
    <property type="entry name" value="FLAGELLIN B1"/>
    <property type="match status" value="1"/>
</dbReference>
<proteinExistence type="inferred from homology"/>
<keyword evidence="6" id="KW-1133">Transmembrane helix</keyword>
<dbReference type="KEGG" id="hsf:HLASA_1341"/>
<evidence type="ECO:0000256" key="4">
    <source>
        <dbReference type="ARBA" id="ARBA00023180"/>
    </source>
</evidence>
<dbReference type="GO" id="GO:0097589">
    <property type="term" value="C:archaeal-type flagellum"/>
    <property type="evidence" value="ECO:0007669"/>
    <property type="project" value="UniProtKB-SubCell"/>
</dbReference>
<dbReference type="GO" id="GO:0005198">
    <property type="term" value="F:structural molecule activity"/>
    <property type="evidence" value="ECO:0007669"/>
    <property type="project" value="InterPro"/>
</dbReference>
<gene>
    <name evidence="7" type="primary">flgA</name>
    <name evidence="8" type="ORF">HLASA_1341</name>
    <name evidence="7" type="ORF">HLASF_1354</name>
</gene>
<dbReference type="GO" id="GO:0097588">
    <property type="term" value="P:archaeal or bacterial-type flagellum-dependent cell motility"/>
    <property type="evidence" value="ECO:0007669"/>
    <property type="project" value="InterPro"/>
</dbReference>
<dbReference type="OrthoDB" id="102632at2157"/>
<keyword evidence="4" id="KW-0325">Glycoprotein</keyword>
<dbReference type="AlphaFoldDB" id="A0A0F7PCC3"/>
<sequence length="203" mass="21127">MFEFINDPEERGQVGIGTLIVFIAMVLVAAIAAGVLINTAGFLQTQAESTGEQSASQVSNSAQVVYASGNVSDESVDLVNVTVKKAPGSDNINLSKATINWNGDKSAILTGLNESDLGDATLTNFTHSNAFIISTIDGDKLGTGPVLVESADRLRITMNATAIESGLSPGQTVDMTLVTQSGAETTYTLVVPESLTDKQTVSL</sequence>
<keyword evidence="7" id="KW-0282">Flagellum</keyword>
<name>A0A0F7PCC3_9EURY</name>
<feature type="transmembrane region" description="Helical" evidence="6">
    <location>
        <begin position="12"/>
        <end position="37"/>
    </location>
</feature>
<keyword evidence="3 5" id="KW-0974">Archaeal flagellum</keyword>
<comment type="subcellular location">
    <subcellularLocation>
        <location evidence="1 5">Archaeal flagellum</location>
    </subcellularLocation>
</comment>
<dbReference type="Pfam" id="PF01917">
    <property type="entry name" value="Flagellin_arch-type"/>
    <property type="match status" value="1"/>
</dbReference>
<keyword evidence="6" id="KW-0812">Transmembrane</keyword>